<comment type="caution">
    <text evidence="14">The sequence shown here is derived from an EMBL/GenBank/DDBJ whole genome shotgun (WGS) entry which is preliminary data.</text>
</comment>
<dbReference type="CDD" id="cd05304">
    <property type="entry name" value="Rubrum_tdh"/>
    <property type="match status" value="1"/>
</dbReference>
<dbReference type="NCBIfam" id="NF006942">
    <property type="entry name" value="PRK09424.1"/>
    <property type="match status" value="1"/>
</dbReference>
<dbReference type="GO" id="GO:0016491">
    <property type="term" value="F:oxidoreductase activity"/>
    <property type="evidence" value="ECO:0007669"/>
    <property type="project" value="UniProtKB-KW"/>
</dbReference>
<organism evidence="14">
    <name type="scientific">Oceanithermus profundus</name>
    <dbReference type="NCBI Taxonomy" id="187137"/>
    <lineage>
        <taxon>Bacteria</taxon>
        <taxon>Thermotogati</taxon>
        <taxon>Deinococcota</taxon>
        <taxon>Deinococci</taxon>
        <taxon>Thermales</taxon>
        <taxon>Thermaceae</taxon>
        <taxon>Oceanithermus</taxon>
    </lineage>
</organism>
<keyword evidence="14" id="KW-0560">Oxidoreductase</keyword>
<feature type="domain" description="Alanine dehydrogenase/pyridine nucleotide transhydrogenase NAD(H)-binding" evidence="12">
    <location>
        <begin position="150"/>
        <end position="312"/>
    </location>
</feature>
<evidence type="ECO:0000259" key="12">
    <source>
        <dbReference type="SMART" id="SM01002"/>
    </source>
</evidence>
<gene>
    <name evidence="14" type="ORF">ENK37_10760</name>
</gene>
<evidence type="ECO:0000256" key="2">
    <source>
        <dbReference type="ARBA" id="ARBA00005689"/>
    </source>
</evidence>
<reference evidence="14" key="1">
    <citation type="journal article" date="2020" name="mSystems">
        <title>Genome- and Community-Level Interaction Insights into Carbon Utilization and Element Cycling Functions of Hydrothermarchaeota in Hydrothermal Sediment.</title>
        <authorList>
            <person name="Zhou Z."/>
            <person name="Liu Y."/>
            <person name="Xu W."/>
            <person name="Pan J."/>
            <person name="Luo Z.H."/>
            <person name="Li M."/>
        </authorList>
    </citation>
    <scope>NUCLEOTIDE SEQUENCE [LARGE SCALE GENOMIC DNA]</scope>
    <source>
        <strain evidence="14">HyVt-570</strain>
    </source>
</reference>
<keyword evidence="6" id="KW-1278">Translocase</keyword>
<dbReference type="SMART" id="SM01003">
    <property type="entry name" value="AlaDh_PNT_N"/>
    <property type="match status" value="1"/>
</dbReference>
<dbReference type="PANTHER" id="PTHR10160:SF19">
    <property type="entry name" value="PROTON-TRANSLOCATING NAD(P)(+) TRANSHYDROGENASE"/>
    <property type="match status" value="1"/>
</dbReference>
<comment type="similarity">
    <text evidence="2">Belongs to the AlaDH/PNT family.</text>
</comment>
<protein>
    <recommendedName>
        <fullName evidence="9">NAD(P) transhydrogenase subunit alpha part 1</fullName>
        <ecNumber evidence="3">7.1.1.1</ecNumber>
    </recommendedName>
    <alternativeName>
        <fullName evidence="11">Nicotinamide nucleotide transhydrogenase subunit alpha 1</fullName>
    </alternativeName>
    <alternativeName>
        <fullName evidence="10">Pyridine nucleotide transhydrogenase subunit alpha 1</fullName>
    </alternativeName>
</protein>
<dbReference type="GO" id="GO:0005886">
    <property type="term" value="C:plasma membrane"/>
    <property type="evidence" value="ECO:0007669"/>
    <property type="project" value="TreeGrafter"/>
</dbReference>
<dbReference type="Pfam" id="PF05222">
    <property type="entry name" value="AlaDh_PNT_N"/>
    <property type="match status" value="1"/>
</dbReference>
<keyword evidence="5" id="KW-0521">NADP</keyword>
<dbReference type="InterPro" id="IPR007698">
    <property type="entry name" value="AlaDH/PNT_NAD(H)-bd"/>
</dbReference>
<dbReference type="Proteomes" id="UP000885759">
    <property type="component" value="Unassembled WGS sequence"/>
</dbReference>
<proteinExistence type="inferred from homology"/>
<evidence type="ECO:0000256" key="8">
    <source>
        <dbReference type="ARBA" id="ARBA00048202"/>
    </source>
</evidence>
<dbReference type="Gene3D" id="3.40.50.720">
    <property type="entry name" value="NAD(P)-binding Rossmann-like Domain"/>
    <property type="match status" value="2"/>
</dbReference>
<dbReference type="EMBL" id="DRPZ01000271">
    <property type="protein sequence ID" value="HGY10510.1"/>
    <property type="molecule type" value="Genomic_DNA"/>
</dbReference>
<dbReference type="SMART" id="SM01002">
    <property type="entry name" value="AlaDh_PNT_C"/>
    <property type="match status" value="1"/>
</dbReference>
<dbReference type="GO" id="GO:0006740">
    <property type="term" value="P:NADPH regeneration"/>
    <property type="evidence" value="ECO:0007669"/>
    <property type="project" value="TreeGrafter"/>
</dbReference>
<evidence type="ECO:0000259" key="13">
    <source>
        <dbReference type="SMART" id="SM01003"/>
    </source>
</evidence>
<dbReference type="PANTHER" id="PTHR10160">
    <property type="entry name" value="NAD(P) TRANSHYDROGENASE"/>
    <property type="match status" value="1"/>
</dbReference>
<evidence type="ECO:0000256" key="5">
    <source>
        <dbReference type="ARBA" id="ARBA00022857"/>
    </source>
</evidence>
<dbReference type="GO" id="GO:0008750">
    <property type="term" value="F:proton-translocating NAD(P)+ transhydrogenase activity"/>
    <property type="evidence" value="ECO:0007669"/>
    <property type="project" value="UniProtKB-EC"/>
</dbReference>
<dbReference type="PROSITE" id="PS00837">
    <property type="entry name" value="ALADH_PNT_2"/>
    <property type="match status" value="1"/>
</dbReference>
<evidence type="ECO:0000256" key="11">
    <source>
        <dbReference type="ARBA" id="ARBA00084087"/>
    </source>
</evidence>
<dbReference type="InterPro" id="IPR036291">
    <property type="entry name" value="NAD(P)-bd_dom_sf"/>
</dbReference>
<dbReference type="SUPFAM" id="SSF52283">
    <property type="entry name" value="Formate/glycerate dehydrogenase catalytic domain-like"/>
    <property type="match status" value="1"/>
</dbReference>
<dbReference type="InterPro" id="IPR008143">
    <property type="entry name" value="Ala_DH/PNT_CS2"/>
</dbReference>
<evidence type="ECO:0000256" key="1">
    <source>
        <dbReference type="ARBA" id="ARBA00003943"/>
    </source>
</evidence>
<evidence type="ECO:0000313" key="14">
    <source>
        <dbReference type="EMBL" id="HGY10510.1"/>
    </source>
</evidence>
<comment type="catalytic activity">
    <reaction evidence="8">
        <text>NAD(+) + NADPH + H(+)(in) = NADH + NADP(+) + H(+)(out)</text>
        <dbReference type="Rhea" id="RHEA:47992"/>
        <dbReference type="ChEBI" id="CHEBI:15378"/>
        <dbReference type="ChEBI" id="CHEBI:57540"/>
        <dbReference type="ChEBI" id="CHEBI:57783"/>
        <dbReference type="ChEBI" id="CHEBI:57945"/>
        <dbReference type="ChEBI" id="CHEBI:58349"/>
        <dbReference type="EC" id="7.1.1.1"/>
    </reaction>
</comment>
<evidence type="ECO:0000256" key="7">
    <source>
        <dbReference type="ARBA" id="ARBA00023027"/>
    </source>
</evidence>
<dbReference type="InterPro" id="IPR007886">
    <property type="entry name" value="AlaDH/PNT_N"/>
</dbReference>
<dbReference type="AlphaFoldDB" id="A0A7C4VHS9"/>
<evidence type="ECO:0000256" key="6">
    <source>
        <dbReference type="ARBA" id="ARBA00022967"/>
    </source>
</evidence>
<dbReference type="Pfam" id="PF01262">
    <property type="entry name" value="AlaDh_PNT_C"/>
    <property type="match status" value="1"/>
</dbReference>
<evidence type="ECO:0000256" key="3">
    <source>
        <dbReference type="ARBA" id="ARBA00012943"/>
    </source>
</evidence>
<dbReference type="GO" id="GO:0050661">
    <property type="term" value="F:NADP binding"/>
    <property type="evidence" value="ECO:0007669"/>
    <property type="project" value="TreeGrafter"/>
</dbReference>
<dbReference type="FunFam" id="3.40.50.720:FF:000188">
    <property type="entry name" value="NAD(P) transhydrogenase alpha subunit 1"/>
    <property type="match status" value="1"/>
</dbReference>
<name>A0A7C4VHS9_9DEIN</name>
<feature type="domain" description="Alanine dehydrogenase/pyridine nucleotide transhydrogenase N-terminal" evidence="13">
    <location>
        <begin position="6"/>
        <end position="141"/>
    </location>
</feature>
<evidence type="ECO:0000256" key="10">
    <source>
        <dbReference type="ARBA" id="ARBA00076996"/>
    </source>
</evidence>
<keyword evidence="7" id="KW-0520">NAD</keyword>
<keyword evidence="4" id="KW-0547">Nucleotide-binding</keyword>
<comment type="function">
    <text evidence="1">The transhydrogenation between NADH and NADP is coupled to respiration and ATP hydrolysis and functions as a proton pump across the membrane.</text>
</comment>
<dbReference type="EC" id="7.1.1.1" evidence="3"/>
<evidence type="ECO:0000256" key="9">
    <source>
        <dbReference type="ARBA" id="ARBA00071353"/>
    </source>
</evidence>
<dbReference type="SUPFAM" id="SSF51735">
    <property type="entry name" value="NAD(P)-binding Rossmann-fold domains"/>
    <property type="match status" value="1"/>
</dbReference>
<evidence type="ECO:0000256" key="4">
    <source>
        <dbReference type="ARBA" id="ARBA00022741"/>
    </source>
</evidence>
<sequence>MAIKIAVPKEEAPGERRVALVPEVAGKLIKQGHTVAVERGAGVGAHYLDDAYEKAGAVLESSRPELLSGAQIVLKVQPPSEDEIEAMPEGAVLIGFMYPHRYPERVAKMRDKKLTVFAMELVPRITRAQAMDALSSQATVAGYKAALIAADTIDRFLPMLTTAAGTIRPAQVLVLGAGVAGLQAIATAKRLGAVVSAYDVRRAAGEQVRSLGAKFLELEIDAEAEGGYARELTEEEKAKEREMVEQAIVAADIVITTANIPGRRAPILVTKDMVERMKPGSVIVDLAAESGGNCEVTQPGETVEVGVVRVVGPLNLPSALAVHASEMYAKNLQNFLELILTEEGKVELDWDDEILAGSVLVHAGEIKHAPTRELVEGGAA</sequence>
<accession>A0A7C4VHS9</accession>